<evidence type="ECO:0000259" key="1">
    <source>
        <dbReference type="Pfam" id="PF01408"/>
    </source>
</evidence>
<dbReference type="InterPro" id="IPR000683">
    <property type="entry name" value="Gfo/Idh/MocA-like_OxRdtase_N"/>
</dbReference>
<name>G8QXM7_SPHPG</name>
<keyword evidence="4" id="KW-1185">Reference proteome</keyword>
<evidence type="ECO:0000313" key="4">
    <source>
        <dbReference type="Proteomes" id="UP000005632"/>
    </source>
</evidence>
<evidence type="ECO:0000259" key="2">
    <source>
        <dbReference type="Pfam" id="PF22725"/>
    </source>
</evidence>
<proteinExistence type="predicted"/>
<dbReference type="PANTHER" id="PTHR43249">
    <property type="entry name" value="UDP-N-ACETYL-2-AMINO-2-DEOXY-D-GLUCURONATE OXIDASE"/>
    <property type="match status" value="1"/>
</dbReference>
<dbReference type="InterPro" id="IPR052515">
    <property type="entry name" value="Gfo/Idh/MocA_Oxidoreductase"/>
</dbReference>
<evidence type="ECO:0000313" key="3">
    <source>
        <dbReference type="EMBL" id="AEV29590.1"/>
    </source>
</evidence>
<reference evidence="3 4" key="1">
    <citation type="submission" date="2011-11" db="EMBL/GenBank/DDBJ databases">
        <title>Complete sequence of Spirochaeta sp. grapes.</title>
        <authorList>
            <consortium name="US DOE Joint Genome Institute"/>
            <person name="Lucas S."/>
            <person name="Han J."/>
            <person name="Lapidus A."/>
            <person name="Cheng J.-F."/>
            <person name="Goodwin L."/>
            <person name="Pitluck S."/>
            <person name="Peters L."/>
            <person name="Ovchinnikova G."/>
            <person name="Munk A.C."/>
            <person name="Detter J.C."/>
            <person name="Han C."/>
            <person name="Tapia R."/>
            <person name="Land M."/>
            <person name="Hauser L."/>
            <person name="Kyrpides N."/>
            <person name="Ivanova N."/>
            <person name="Pagani I."/>
            <person name="Ritalahtilisa K."/>
            <person name="Loeffler F."/>
            <person name="Woyke T."/>
        </authorList>
    </citation>
    <scope>NUCLEOTIDE SEQUENCE [LARGE SCALE GENOMIC DNA]</scope>
    <source>
        <strain evidence="4">ATCC BAA-1885 / DSM 22778 / Grapes</strain>
    </source>
</reference>
<dbReference type="HOGENOM" id="CLU_023194_1_0_12"/>
<gene>
    <name evidence="3" type="ordered locus">SpiGrapes_1794</name>
</gene>
<dbReference type="GO" id="GO:0000166">
    <property type="term" value="F:nucleotide binding"/>
    <property type="evidence" value="ECO:0007669"/>
    <property type="project" value="InterPro"/>
</dbReference>
<dbReference type="Proteomes" id="UP000005632">
    <property type="component" value="Chromosome"/>
</dbReference>
<dbReference type="OrthoDB" id="9815825at2"/>
<dbReference type="AlphaFoldDB" id="G8QXM7"/>
<feature type="domain" description="Gfo/Idh/MocA-like oxidoreductase N-terminal" evidence="1">
    <location>
        <begin position="5"/>
        <end position="122"/>
    </location>
</feature>
<dbReference type="Gene3D" id="3.30.360.10">
    <property type="entry name" value="Dihydrodipicolinate Reductase, domain 2"/>
    <property type="match status" value="1"/>
</dbReference>
<dbReference type="Pfam" id="PF01408">
    <property type="entry name" value="GFO_IDH_MocA"/>
    <property type="match status" value="1"/>
</dbReference>
<dbReference type="RefSeq" id="WP_014270433.1">
    <property type="nucleotide sequence ID" value="NC_016633.1"/>
</dbReference>
<dbReference type="InterPro" id="IPR055170">
    <property type="entry name" value="GFO_IDH_MocA-like_dom"/>
</dbReference>
<dbReference type="InterPro" id="IPR036291">
    <property type="entry name" value="NAD(P)-bd_dom_sf"/>
</dbReference>
<organism evidence="3 4">
    <name type="scientific">Sphaerochaeta pleomorpha (strain ATCC BAA-1885 / DSM 22778 / Grapes)</name>
    <dbReference type="NCBI Taxonomy" id="158190"/>
    <lineage>
        <taxon>Bacteria</taxon>
        <taxon>Pseudomonadati</taxon>
        <taxon>Spirochaetota</taxon>
        <taxon>Spirochaetia</taxon>
        <taxon>Spirochaetales</taxon>
        <taxon>Sphaerochaetaceae</taxon>
        <taxon>Sphaerochaeta</taxon>
    </lineage>
</organism>
<dbReference type="Gene3D" id="3.40.50.720">
    <property type="entry name" value="NAD(P)-binding Rossmann-like Domain"/>
    <property type="match status" value="1"/>
</dbReference>
<dbReference type="SUPFAM" id="SSF55347">
    <property type="entry name" value="Glyceraldehyde-3-phosphate dehydrogenase-like, C-terminal domain"/>
    <property type="match status" value="1"/>
</dbReference>
<dbReference type="eggNOG" id="COG0673">
    <property type="taxonomic scope" value="Bacteria"/>
</dbReference>
<dbReference type="Pfam" id="PF22725">
    <property type="entry name" value="GFO_IDH_MocA_C3"/>
    <property type="match status" value="1"/>
</dbReference>
<accession>G8QXM7</accession>
<feature type="domain" description="GFO/IDH/MocA-like oxidoreductase" evidence="2">
    <location>
        <begin position="135"/>
        <end position="259"/>
    </location>
</feature>
<dbReference type="PANTHER" id="PTHR43249:SF1">
    <property type="entry name" value="D-GLUCOSIDE 3-DEHYDROGENASE"/>
    <property type="match status" value="1"/>
</dbReference>
<dbReference type="SUPFAM" id="SSF51735">
    <property type="entry name" value="NAD(P)-binding Rossmann-fold domains"/>
    <property type="match status" value="1"/>
</dbReference>
<dbReference type="STRING" id="158190.SpiGrapes_1794"/>
<dbReference type="EMBL" id="CP003155">
    <property type="protein sequence ID" value="AEV29590.1"/>
    <property type="molecule type" value="Genomic_DNA"/>
</dbReference>
<sequence length="372" mass="41657">MEKVKLGIIGFGTIGFQHAKALTSGKVPNCTLVAIADIDEKKRESARNLYGESLAVFSTAEELIASTLVEAIHICVPHYLHPVYGIAGLKNGKHIMVEKPAGVYTKQVQELNEEARKHPELVFGVMFNQRTNPLYQKVRELVTSGELGEITRTNWIITNWFRAQSYYDQSPWRATWKGEGGGVLLNQNPHNLDLFQWICGMPSRIRSQVYYGKHRDIEVEDDVYAIFEYPNGATGCYITTIADAPGTNRLEICGDRGKIVVENDSIVFHRLRESCSAFNARFIGGIGQPECWKIEIPTKGTYTSHCGILQNFCDAILHGTSLMVPGEEGIKGLALSNAIHLSSWQEGNWVSLPIDADLYYDLLQHKIRNSKK</sequence>
<dbReference type="KEGG" id="sgp:SpiGrapes_1794"/>
<protein>
    <submittedName>
        <fullName evidence="3">Putative dehydrogenase</fullName>
    </submittedName>
</protein>